<dbReference type="Proteomes" id="UP001267878">
    <property type="component" value="Unassembled WGS sequence"/>
</dbReference>
<evidence type="ECO:0000313" key="2">
    <source>
        <dbReference type="Proteomes" id="UP001267878"/>
    </source>
</evidence>
<proteinExistence type="predicted"/>
<accession>A0ABU1VNE1</accession>
<sequence>MKVLKDPHAQTALGEQVKGFPLALPQRGWRRWVKFSLGAIMLQ</sequence>
<gene>
    <name evidence="1" type="ORF">J2X04_001334</name>
</gene>
<name>A0ABU1VNE1_9GAMM</name>
<comment type="caution">
    <text evidence="1">The sequence shown here is derived from an EMBL/GenBank/DDBJ whole genome shotgun (WGS) entry which is preliminary data.</text>
</comment>
<dbReference type="EMBL" id="JAVDVW010000001">
    <property type="protein sequence ID" value="MDR7098987.1"/>
    <property type="molecule type" value="Genomic_DNA"/>
</dbReference>
<protein>
    <submittedName>
        <fullName evidence="1">Uncharacterized protein</fullName>
    </submittedName>
</protein>
<organism evidence="1 2">
    <name type="scientific">Agrilutibacter niabensis</name>
    <dbReference type="NCBI Taxonomy" id="380628"/>
    <lineage>
        <taxon>Bacteria</taxon>
        <taxon>Pseudomonadati</taxon>
        <taxon>Pseudomonadota</taxon>
        <taxon>Gammaproteobacteria</taxon>
        <taxon>Lysobacterales</taxon>
        <taxon>Lysobacteraceae</taxon>
        <taxon>Agrilutibacter</taxon>
    </lineage>
</organism>
<reference evidence="1 2" key="1">
    <citation type="submission" date="2023-07" db="EMBL/GenBank/DDBJ databases">
        <title>Sorghum-associated microbial communities from plants grown in Nebraska, USA.</title>
        <authorList>
            <person name="Schachtman D."/>
        </authorList>
    </citation>
    <scope>NUCLEOTIDE SEQUENCE [LARGE SCALE GENOMIC DNA]</scope>
    <source>
        <strain evidence="1 2">BE187</strain>
    </source>
</reference>
<evidence type="ECO:0000313" key="1">
    <source>
        <dbReference type="EMBL" id="MDR7098987.1"/>
    </source>
</evidence>
<keyword evidence="2" id="KW-1185">Reference proteome</keyword>